<evidence type="ECO:0000259" key="3">
    <source>
        <dbReference type="PROSITE" id="PS50887"/>
    </source>
</evidence>
<evidence type="ECO:0000313" key="5">
    <source>
        <dbReference type="Proteomes" id="UP000321201"/>
    </source>
</evidence>
<feature type="domain" description="PAC" evidence="2">
    <location>
        <begin position="513"/>
        <end position="565"/>
    </location>
</feature>
<dbReference type="Pfam" id="PF13426">
    <property type="entry name" value="PAS_9"/>
    <property type="match status" value="1"/>
</dbReference>
<dbReference type="Pfam" id="PF00990">
    <property type="entry name" value="GGDEF"/>
    <property type="match status" value="1"/>
</dbReference>
<dbReference type="Pfam" id="PF08448">
    <property type="entry name" value="PAS_4"/>
    <property type="match status" value="1"/>
</dbReference>
<dbReference type="NCBIfam" id="TIGR00229">
    <property type="entry name" value="sensory_box"/>
    <property type="match status" value="3"/>
</dbReference>
<feature type="domain" description="PAC" evidence="2">
    <location>
        <begin position="225"/>
        <end position="277"/>
    </location>
</feature>
<dbReference type="InterPro" id="IPR029016">
    <property type="entry name" value="GAF-like_dom_sf"/>
</dbReference>
<name>A0A5C7ERL8_9PROT</name>
<dbReference type="InterPro" id="IPR000160">
    <property type="entry name" value="GGDEF_dom"/>
</dbReference>
<dbReference type="SMART" id="SM00267">
    <property type="entry name" value="GGDEF"/>
    <property type="match status" value="1"/>
</dbReference>
<dbReference type="SUPFAM" id="SSF55073">
    <property type="entry name" value="Nucleotide cyclase"/>
    <property type="match status" value="1"/>
</dbReference>
<dbReference type="Proteomes" id="UP000321201">
    <property type="component" value="Unassembled WGS sequence"/>
</dbReference>
<organism evidence="4 5">
    <name type="scientific">Pelomicrobium methylotrophicum</name>
    <dbReference type="NCBI Taxonomy" id="2602750"/>
    <lineage>
        <taxon>Bacteria</taxon>
        <taxon>Pseudomonadati</taxon>
        <taxon>Pseudomonadota</taxon>
        <taxon>Hydrogenophilia</taxon>
        <taxon>Hydrogenophilia incertae sedis</taxon>
        <taxon>Pelomicrobium</taxon>
    </lineage>
</organism>
<accession>A0A5C7ERL8</accession>
<dbReference type="SMART" id="SM00065">
    <property type="entry name" value="GAF"/>
    <property type="match status" value="1"/>
</dbReference>
<dbReference type="InterPro" id="IPR035965">
    <property type="entry name" value="PAS-like_dom_sf"/>
</dbReference>
<feature type="domain" description="PAS" evidence="1">
    <location>
        <begin position="149"/>
        <end position="223"/>
    </location>
</feature>
<feature type="domain" description="PAS" evidence="1">
    <location>
        <begin position="447"/>
        <end position="486"/>
    </location>
</feature>
<dbReference type="InterPro" id="IPR000700">
    <property type="entry name" value="PAS-assoc_C"/>
</dbReference>
<dbReference type="InterPro" id="IPR013655">
    <property type="entry name" value="PAS_fold_3"/>
</dbReference>
<dbReference type="PANTHER" id="PTHR44757:SF2">
    <property type="entry name" value="BIOFILM ARCHITECTURE MAINTENANCE PROTEIN MBAA"/>
    <property type="match status" value="1"/>
</dbReference>
<dbReference type="PROSITE" id="PS50112">
    <property type="entry name" value="PAS"/>
    <property type="match status" value="2"/>
</dbReference>
<dbReference type="NCBIfam" id="TIGR00254">
    <property type="entry name" value="GGDEF"/>
    <property type="match status" value="1"/>
</dbReference>
<dbReference type="Pfam" id="PF08447">
    <property type="entry name" value="PAS_3"/>
    <property type="match status" value="1"/>
</dbReference>
<feature type="domain" description="GGDEF" evidence="3">
    <location>
        <begin position="597"/>
        <end position="660"/>
    </location>
</feature>
<dbReference type="InterPro" id="IPR003018">
    <property type="entry name" value="GAF"/>
</dbReference>
<dbReference type="Pfam" id="PF13185">
    <property type="entry name" value="GAF_2"/>
    <property type="match status" value="1"/>
</dbReference>
<dbReference type="InterPro" id="IPR052155">
    <property type="entry name" value="Biofilm_reg_signaling"/>
</dbReference>
<dbReference type="InterPro" id="IPR000014">
    <property type="entry name" value="PAS"/>
</dbReference>
<protein>
    <submittedName>
        <fullName evidence="4">PAS domain S-box protein</fullName>
    </submittedName>
</protein>
<dbReference type="EMBL" id="VPFL01000030">
    <property type="protein sequence ID" value="TXF10432.1"/>
    <property type="molecule type" value="Genomic_DNA"/>
</dbReference>
<sequence length="660" mass="72953">MGLAIDTYLHADRQTILALKAYAEMVFASVPFGLVVLDADLTILSANRAFLKSMGLAAEAVRGRRFSDVIAADGIEERVLELIAGGQAQHDVLLSMGRAGAAPRKPVRVTLTGIHLAEEEEEEEEEARILVIIEDVTEEERLRAQARAHEQRFHDLVQGLDAIVWEAEAATFAFTFVSQRAEAILGYPVERWLAEPGFWAGILHPQDRERTLALCREATVRGQDHVLEYRAIAADGRVVWLRDAVHVVHDDSGRGERLRGVMVDITERKQAEEWQQHYTQVLDSLIAGVPLRDVLERIAAFAEQQGKGALCSILLASADGRHLTHGAAPSLPEFYNRAVDGLEIGEGAGSCGTAAAIARTVIVEDVMTHPSWAPWRELAERAGLRACWSEPIVSAEGKVLGTFALYYRESRAPTPEEIDLIRRAARLAAIAIERAHAQEVLRLAAVVFEQSVEGIMVTDAAERILMVNRAFVALTGYAPAEVIGRTPRILNSGRHDAAFFRALKESLKTEGRWQGEIWNRRKSGEIHPVWMSISTVRDPKGTATHHISLLVDISEQKAQAARIEQLAFYDPLTGLPNRALFMDRLKQALAGAHRHGKPLALLFLDLNRFKEINDTQGHAIGDHALIEVARRFQATLRQEETLARIGGDEFVVIAEGTDQS</sequence>
<dbReference type="Gene3D" id="3.30.450.20">
    <property type="entry name" value="PAS domain"/>
    <property type="match status" value="3"/>
</dbReference>
<dbReference type="InParanoid" id="A0A5C7ERL8"/>
<dbReference type="SUPFAM" id="SSF55781">
    <property type="entry name" value="GAF domain-like"/>
    <property type="match status" value="1"/>
</dbReference>
<gene>
    <name evidence="4" type="ORF">FR698_15115</name>
</gene>
<dbReference type="PROSITE" id="PS50113">
    <property type="entry name" value="PAC"/>
    <property type="match status" value="2"/>
</dbReference>
<dbReference type="SMART" id="SM00091">
    <property type="entry name" value="PAS"/>
    <property type="match status" value="3"/>
</dbReference>
<keyword evidence="5" id="KW-1185">Reference proteome</keyword>
<dbReference type="InterPro" id="IPR001610">
    <property type="entry name" value="PAC"/>
</dbReference>
<dbReference type="PROSITE" id="PS50887">
    <property type="entry name" value="GGDEF"/>
    <property type="match status" value="1"/>
</dbReference>
<feature type="non-terminal residue" evidence="4">
    <location>
        <position position="660"/>
    </location>
</feature>
<evidence type="ECO:0000259" key="1">
    <source>
        <dbReference type="PROSITE" id="PS50112"/>
    </source>
</evidence>
<dbReference type="PANTHER" id="PTHR44757">
    <property type="entry name" value="DIGUANYLATE CYCLASE DGCP"/>
    <property type="match status" value="1"/>
</dbReference>
<dbReference type="Gene3D" id="3.30.70.270">
    <property type="match status" value="1"/>
</dbReference>
<proteinExistence type="predicted"/>
<dbReference type="InterPro" id="IPR013656">
    <property type="entry name" value="PAS_4"/>
</dbReference>
<dbReference type="OrthoDB" id="5287183at2"/>
<dbReference type="SUPFAM" id="SSF55785">
    <property type="entry name" value="PYP-like sensor domain (PAS domain)"/>
    <property type="match status" value="3"/>
</dbReference>
<dbReference type="CDD" id="cd00130">
    <property type="entry name" value="PAS"/>
    <property type="match status" value="3"/>
</dbReference>
<comment type="caution">
    <text evidence="4">The sequence shown here is derived from an EMBL/GenBank/DDBJ whole genome shotgun (WGS) entry which is preliminary data.</text>
</comment>
<reference evidence="4 5" key="1">
    <citation type="submission" date="2019-08" db="EMBL/GenBank/DDBJ databases">
        <title>Pelomicrobium methylotrophicum gen. nov., sp. nov. a moderately thermophilic, facultatively anaerobic, lithoautotrophic and methylotrophic bacterium isolated from a terrestrial mud volcano.</title>
        <authorList>
            <person name="Slobodkina G.B."/>
            <person name="Merkel A.Y."/>
            <person name="Slobodkin A.I."/>
        </authorList>
    </citation>
    <scope>NUCLEOTIDE SEQUENCE [LARGE SCALE GENOMIC DNA]</scope>
    <source>
        <strain evidence="4 5">SM250</strain>
    </source>
</reference>
<dbReference type="InterPro" id="IPR029787">
    <property type="entry name" value="Nucleotide_cyclase"/>
</dbReference>
<dbReference type="CDD" id="cd01949">
    <property type="entry name" value="GGDEF"/>
    <property type="match status" value="1"/>
</dbReference>
<evidence type="ECO:0000259" key="2">
    <source>
        <dbReference type="PROSITE" id="PS50113"/>
    </source>
</evidence>
<dbReference type="InterPro" id="IPR043128">
    <property type="entry name" value="Rev_trsase/Diguanyl_cyclase"/>
</dbReference>
<dbReference type="AlphaFoldDB" id="A0A5C7ERL8"/>
<evidence type="ECO:0000313" key="4">
    <source>
        <dbReference type="EMBL" id="TXF10432.1"/>
    </source>
</evidence>
<dbReference type="Gene3D" id="3.30.450.40">
    <property type="match status" value="1"/>
</dbReference>
<dbReference type="SMART" id="SM00086">
    <property type="entry name" value="PAC"/>
    <property type="match status" value="2"/>
</dbReference>